<evidence type="ECO:0000259" key="1">
    <source>
        <dbReference type="Pfam" id="PF01464"/>
    </source>
</evidence>
<sequence>MTLPALELLVALCAPNVGPTTLLAIIQAESAGVPHAVHVNGPWIARPANRGEAARIASWAIRAGYTVDLGLMQVNSRNLPGLGLSIEDALDPCTNVWAGAAILSANYAAMAARQGPDQRALLDALSAYNTGDARGGFANGYVRRVLETHRLLMRGKAKHRRK</sequence>
<dbReference type="Pfam" id="PF01464">
    <property type="entry name" value="SLT"/>
    <property type="match status" value="1"/>
</dbReference>
<dbReference type="EMBL" id="BJTG01000003">
    <property type="protein sequence ID" value="GEJ56666.1"/>
    <property type="molecule type" value="Genomic_DNA"/>
</dbReference>
<dbReference type="CDD" id="cd16892">
    <property type="entry name" value="LT_VirB1-like"/>
    <property type="match status" value="1"/>
</dbReference>
<proteinExistence type="predicted"/>
<dbReference type="SUPFAM" id="SSF53955">
    <property type="entry name" value="Lysozyme-like"/>
    <property type="match status" value="1"/>
</dbReference>
<keyword evidence="3" id="KW-1185">Reference proteome</keyword>
<name>A0A7I9VJT3_9BACT</name>
<dbReference type="Proteomes" id="UP000503640">
    <property type="component" value="Unassembled WGS sequence"/>
</dbReference>
<feature type="domain" description="Transglycosylase SLT" evidence="1">
    <location>
        <begin position="11"/>
        <end position="142"/>
    </location>
</feature>
<gene>
    <name evidence="2" type="ORF">AMYX_14070</name>
</gene>
<reference evidence="3" key="1">
    <citation type="journal article" date="2020" name="Appl. Environ. Microbiol.">
        <title>Diazotrophic Anaeromyxobacter Isolates from Soils.</title>
        <authorList>
            <person name="Masuda Y."/>
            <person name="Yamanaka H."/>
            <person name="Xu Z.X."/>
            <person name="Shiratori Y."/>
            <person name="Aono T."/>
            <person name="Amachi S."/>
            <person name="Senoo K."/>
            <person name="Itoh H."/>
        </authorList>
    </citation>
    <scope>NUCLEOTIDE SEQUENCE [LARGE SCALE GENOMIC DNA]</scope>
    <source>
        <strain evidence="3">R267</strain>
    </source>
</reference>
<evidence type="ECO:0000313" key="2">
    <source>
        <dbReference type="EMBL" id="GEJ56666.1"/>
    </source>
</evidence>
<dbReference type="AlphaFoldDB" id="A0A7I9VJT3"/>
<dbReference type="InterPro" id="IPR023346">
    <property type="entry name" value="Lysozyme-like_dom_sf"/>
</dbReference>
<dbReference type="Gene3D" id="1.10.530.10">
    <property type="match status" value="1"/>
</dbReference>
<organism evidence="2 3">
    <name type="scientific">Anaeromyxobacter diazotrophicus</name>
    <dbReference type="NCBI Taxonomy" id="2590199"/>
    <lineage>
        <taxon>Bacteria</taxon>
        <taxon>Pseudomonadati</taxon>
        <taxon>Myxococcota</taxon>
        <taxon>Myxococcia</taxon>
        <taxon>Myxococcales</taxon>
        <taxon>Cystobacterineae</taxon>
        <taxon>Anaeromyxobacteraceae</taxon>
        <taxon>Anaeromyxobacter</taxon>
    </lineage>
</organism>
<dbReference type="InterPro" id="IPR008258">
    <property type="entry name" value="Transglycosylase_SLT_dom_1"/>
</dbReference>
<protein>
    <recommendedName>
        <fullName evidence="1">Transglycosylase SLT domain-containing protein</fullName>
    </recommendedName>
</protein>
<evidence type="ECO:0000313" key="3">
    <source>
        <dbReference type="Proteomes" id="UP000503640"/>
    </source>
</evidence>
<comment type="caution">
    <text evidence="2">The sequence shown here is derived from an EMBL/GenBank/DDBJ whole genome shotgun (WGS) entry which is preliminary data.</text>
</comment>
<dbReference type="RefSeq" id="WP_176064159.1">
    <property type="nucleotide sequence ID" value="NZ_BJTG01000003.1"/>
</dbReference>
<accession>A0A7I9VJT3</accession>